<gene>
    <name evidence="2" type="ORF">SYNPS1DRAFT_23406</name>
</gene>
<feature type="non-terminal residue" evidence="2">
    <location>
        <position position="188"/>
    </location>
</feature>
<organism evidence="2 3">
    <name type="scientific">Syncephalis pseudoplumigaleata</name>
    <dbReference type="NCBI Taxonomy" id="1712513"/>
    <lineage>
        <taxon>Eukaryota</taxon>
        <taxon>Fungi</taxon>
        <taxon>Fungi incertae sedis</taxon>
        <taxon>Zoopagomycota</taxon>
        <taxon>Zoopagomycotina</taxon>
        <taxon>Zoopagomycetes</taxon>
        <taxon>Zoopagales</taxon>
        <taxon>Piptocephalidaceae</taxon>
        <taxon>Syncephalis</taxon>
    </lineage>
</organism>
<proteinExistence type="predicted"/>
<dbReference type="AlphaFoldDB" id="A0A4P9YX89"/>
<evidence type="ECO:0000256" key="1">
    <source>
        <dbReference type="SAM" id="MobiDB-lite"/>
    </source>
</evidence>
<protein>
    <submittedName>
        <fullName evidence="2">Uncharacterized protein</fullName>
    </submittedName>
</protein>
<evidence type="ECO:0000313" key="3">
    <source>
        <dbReference type="Proteomes" id="UP000278143"/>
    </source>
</evidence>
<dbReference type="OrthoDB" id="10491375at2759"/>
<sequence length="188" mass="19646">MRRKPRVAVSAQMEYRARPSSMVGYPTSTHGGGGHPSAGRAPPAALGSGPMPNGFAGGNIARYDTHRRTPSAPRVQGSLHPTSPQSPRINTSYFPPHSPSHSPRSGSPCSPEVMLSGGRLVAGGIYSASGVYGDGSELDYDGDRSTVSGMEMRPGGYHHHTRTGSADTPLVRLAKTSGARVSRGNIIE</sequence>
<accession>A0A4P9YX89</accession>
<dbReference type="EMBL" id="KZ990180">
    <property type="protein sequence ID" value="RKP24518.1"/>
    <property type="molecule type" value="Genomic_DNA"/>
</dbReference>
<reference evidence="3" key="1">
    <citation type="journal article" date="2018" name="Nat. Microbiol.">
        <title>Leveraging single-cell genomics to expand the fungal tree of life.</title>
        <authorList>
            <person name="Ahrendt S.R."/>
            <person name="Quandt C.A."/>
            <person name="Ciobanu D."/>
            <person name="Clum A."/>
            <person name="Salamov A."/>
            <person name="Andreopoulos B."/>
            <person name="Cheng J.F."/>
            <person name="Woyke T."/>
            <person name="Pelin A."/>
            <person name="Henrissat B."/>
            <person name="Reynolds N.K."/>
            <person name="Benny G.L."/>
            <person name="Smith M.E."/>
            <person name="James T.Y."/>
            <person name="Grigoriev I.V."/>
        </authorList>
    </citation>
    <scope>NUCLEOTIDE SEQUENCE [LARGE SCALE GENOMIC DNA]</scope>
    <source>
        <strain evidence="3">Benny S71-1</strain>
    </source>
</reference>
<feature type="compositionally biased region" description="Polar residues" evidence="1">
    <location>
        <begin position="79"/>
        <end position="93"/>
    </location>
</feature>
<dbReference type="Proteomes" id="UP000278143">
    <property type="component" value="Unassembled WGS sequence"/>
</dbReference>
<feature type="region of interest" description="Disordered" evidence="1">
    <location>
        <begin position="1"/>
        <end position="111"/>
    </location>
</feature>
<evidence type="ECO:0000313" key="2">
    <source>
        <dbReference type="EMBL" id="RKP24518.1"/>
    </source>
</evidence>
<keyword evidence="3" id="KW-1185">Reference proteome</keyword>
<feature type="compositionally biased region" description="Low complexity" evidence="1">
    <location>
        <begin position="99"/>
        <end position="111"/>
    </location>
</feature>
<name>A0A4P9YX89_9FUNG</name>